<evidence type="ECO:0000313" key="2">
    <source>
        <dbReference type="Proteomes" id="UP000076858"/>
    </source>
</evidence>
<name>A0A164TS83_9CRUS</name>
<sequence>MVSPCTEHENSLHLYPRVRTVYALDFMHWLGKFEFRVCSSAYILYLL</sequence>
<reference evidence="1 2" key="1">
    <citation type="submission" date="2016-03" db="EMBL/GenBank/DDBJ databases">
        <title>EvidentialGene: Evidence-directed Construction of Genes on Genomes.</title>
        <authorList>
            <person name="Gilbert D.G."/>
            <person name="Choi J.-H."/>
            <person name="Mockaitis K."/>
            <person name="Colbourne J."/>
            <person name="Pfrender M."/>
        </authorList>
    </citation>
    <scope>NUCLEOTIDE SEQUENCE [LARGE SCALE GENOMIC DNA]</scope>
    <source>
        <strain evidence="1 2">Xinb3</strain>
        <tissue evidence="1">Complete organism</tissue>
    </source>
</reference>
<accession>A0A164TS83</accession>
<comment type="caution">
    <text evidence="1">The sequence shown here is derived from an EMBL/GenBank/DDBJ whole genome shotgun (WGS) entry which is preliminary data.</text>
</comment>
<evidence type="ECO:0000313" key="1">
    <source>
        <dbReference type="EMBL" id="KZS10706.1"/>
    </source>
</evidence>
<protein>
    <submittedName>
        <fullName evidence="1">Uncharacterized protein</fullName>
    </submittedName>
</protein>
<gene>
    <name evidence="1" type="ORF">APZ42_024765</name>
</gene>
<dbReference type="Proteomes" id="UP000076858">
    <property type="component" value="Unassembled WGS sequence"/>
</dbReference>
<proteinExistence type="predicted"/>
<dbReference type="AlphaFoldDB" id="A0A164TS83"/>
<keyword evidence="2" id="KW-1185">Reference proteome</keyword>
<dbReference type="EMBL" id="LRGB01001733">
    <property type="protein sequence ID" value="KZS10706.1"/>
    <property type="molecule type" value="Genomic_DNA"/>
</dbReference>
<organism evidence="1 2">
    <name type="scientific">Daphnia magna</name>
    <dbReference type="NCBI Taxonomy" id="35525"/>
    <lineage>
        <taxon>Eukaryota</taxon>
        <taxon>Metazoa</taxon>
        <taxon>Ecdysozoa</taxon>
        <taxon>Arthropoda</taxon>
        <taxon>Crustacea</taxon>
        <taxon>Branchiopoda</taxon>
        <taxon>Diplostraca</taxon>
        <taxon>Cladocera</taxon>
        <taxon>Anomopoda</taxon>
        <taxon>Daphniidae</taxon>
        <taxon>Daphnia</taxon>
    </lineage>
</organism>